<dbReference type="Proteomes" id="UP000053681">
    <property type="component" value="Unassembled WGS sequence"/>
</dbReference>
<evidence type="ECO:0000313" key="3">
    <source>
        <dbReference type="Proteomes" id="UP000053681"/>
    </source>
</evidence>
<dbReference type="PANTHER" id="PTHR43415:SF5">
    <property type="entry name" value="ACETYLTRANSFERASE"/>
    <property type="match status" value="1"/>
</dbReference>
<dbReference type="RefSeq" id="WP_062686664.1">
    <property type="nucleotide sequence ID" value="NZ_KQ758640.1"/>
</dbReference>
<dbReference type="GO" id="GO:0016779">
    <property type="term" value="F:nucleotidyltransferase activity"/>
    <property type="evidence" value="ECO:0007669"/>
    <property type="project" value="UniProtKB-KW"/>
</dbReference>
<dbReference type="Pfam" id="PF13302">
    <property type="entry name" value="Acetyltransf_3"/>
    <property type="match status" value="1"/>
</dbReference>
<organism evidence="2 3">
    <name type="scientific">Priestia veravalensis</name>
    <dbReference type="NCBI Taxonomy" id="1414648"/>
    <lineage>
        <taxon>Bacteria</taxon>
        <taxon>Bacillati</taxon>
        <taxon>Bacillota</taxon>
        <taxon>Bacilli</taxon>
        <taxon>Bacillales</taxon>
        <taxon>Bacillaceae</taxon>
        <taxon>Priestia</taxon>
    </lineage>
</organism>
<dbReference type="GeneID" id="93682896"/>
<dbReference type="InterPro" id="IPR016181">
    <property type="entry name" value="Acyl_CoA_acyltransferase"/>
</dbReference>
<name>A0A0V8JN12_9BACI</name>
<keyword evidence="2" id="KW-0548">Nucleotidyltransferase</keyword>
<dbReference type="CDD" id="cd04301">
    <property type="entry name" value="NAT_SF"/>
    <property type="match status" value="1"/>
</dbReference>
<dbReference type="SUPFAM" id="SSF55729">
    <property type="entry name" value="Acyl-CoA N-acyltransferases (Nat)"/>
    <property type="match status" value="1"/>
</dbReference>
<comment type="caution">
    <text evidence="2">The sequence shown here is derived from an EMBL/GenBank/DDBJ whole genome shotgun (WGS) entry which is preliminary data.</text>
</comment>
<keyword evidence="3" id="KW-1185">Reference proteome</keyword>
<dbReference type="AlphaFoldDB" id="A0A0V8JN12"/>
<protein>
    <submittedName>
        <fullName evidence="2">Aminoglycoside adenylyltransferase</fullName>
    </submittedName>
</protein>
<dbReference type="GO" id="GO:0016747">
    <property type="term" value="F:acyltransferase activity, transferring groups other than amino-acyl groups"/>
    <property type="evidence" value="ECO:0007669"/>
    <property type="project" value="InterPro"/>
</dbReference>
<evidence type="ECO:0000259" key="1">
    <source>
        <dbReference type="PROSITE" id="PS51186"/>
    </source>
</evidence>
<accession>A0A0V8JN12</accession>
<gene>
    <name evidence="2" type="ORF">AS180_08265</name>
</gene>
<keyword evidence="2" id="KW-0808">Transferase</keyword>
<evidence type="ECO:0000313" key="2">
    <source>
        <dbReference type="EMBL" id="KSU88415.1"/>
    </source>
</evidence>
<dbReference type="EMBL" id="LNQP01000024">
    <property type="protein sequence ID" value="KSU88415.1"/>
    <property type="molecule type" value="Genomic_DNA"/>
</dbReference>
<dbReference type="InterPro" id="IPR000182">
    <property type="entry name" value="GNAT_dom"/>
</dbReference>
<dbReference type="PROSITE" id="PS51186">
    <property type="entry name" value="GNAT"/>
    <property type="match status" value="1"/>
</dbReference>
<sequence>MIELRPFTKKDIKELIEWIPSEAFMIQWSGSTFAYPLTPRQLKEYIRYANYEGAHTYAFSVFHQQTGQLVGHISLAHIDYHHKTGRIGRVLLKEEERGKGYCGDMFDHVLSFGFDVLGLHRISLGVFDFNEAAIKSYERIGFLREGMMRDVKHVNGQYWSLIEMSMIDYEWKQREESSAEAIKHIQ</sequence>
<reference evidence="2 3" key="1">
    <citation type="submission" date="2015-11" db="EMBL/GenBank/DDBJ databases">
        <title>Bacillus caseinolyticus sp nov.</title>
        <authorList>
            <person name="Dastager S.G."/>
            <person name="Mawlankar R."/>
        </authorList>
    </citation>
    <scope>NUCLEOTIDE SEQUENCE [LARGE SCALE GENOMIC DNA]</scope>
    <source>
        <strain evidence="2 3">SGD-V-76</strain>
    </source>
</reference>
<feature type="domain" description="N-acetyltransferase" evidence="1">
    <location>
        <begin position="2"/>
        <end position="165"/>
    </location>
</feature>
<proteinExistence type="predicted"/>
<dbReference type="Gene3D" id="3.40.630.30">
    <property type="match status" value="1"/>
</dbReference>
<dbReference type="PANTHER" id="PTHR43415">
    <property type="entry name" value="SPERMIDINE N(1)-ACETYLTRANSFERASE"/>
    <property type="match status" value="1"/>
</dbReference>